<dbReference type="NCBIfam" id="NF001965">
    <property type="entry name" value="PRK00742.1"/>
    <property type="match status" value="1"/>
</dbReference>
<protein>
    <recommendedName>
        <fullName evidence="5">Protein-glutamate methylesterase/protein-glutamine glutaminase</fullName>
        <ecNumber evidence="5">3.1.1.61</ecNumber>
        <ecNumber evidence="5">3.5.1.44</ecNumber>
    </recommendedName>
</protein>
<evidence type="ECO:0000259" key="9">
    <source>
        <dbReference type="PROSITE" id="PS50122"/>
    </source>
</evidence>
<comment type="subcellular location">
    <subcellularLocation>
        <location evidence="5">Cytoplasm</location>
    </subcellularLocation>
</comment>
<proteinExistence type="inferred from homology"/>
<dbReference type="AlphaFoldDB" id="A0A7V3YHW4"/>
<evidence type="ECO:0000256" key="7">
    <source>
        <dbReference type="PROSITE-ProRule" id="PRU00169"/>
    </source>
</evidence>
<accession>A0A7V3YHW4</accession>
<dbReference type="HAMAP" id="MF_00099">
    <property type="entry name" value="CheB_chemtxs"/>
    <property type="match status" value="1"/>
</dbReference>
<evidence type="ECO:0000256" key="3">
    <source>
        <dbReference type="ARBA" id="ARBA00022801"/>
    </source>
</evidence>
<evidence type="ECO:0000256" key="4">
    <source>
        <dbReference type="ARBA" id="ARBA00048267"/>
    </source>
</evidence>
<dbReference type="InterPro" id="IPR001789">
    <property type="entry name" value="Sig_transdc_resp-reg_receiver"/>
</dbReference>
<dbReference type="GO" id="GO:0006935">
    <property type="term" value="P:chemotaxis"/>
    <property type="evidence" value="ECO:0007669"/>
    <property type="project" value="UniProtKB-UniRule"/>
</dbReference>
<feature type="domain" description="Response regulatory" evidence="8">
    <location>
        <begin position="8"/>
        <end position="125"/>
    </location>
</feature>
<dbReference type="CDD" id="cd16432">
    <property type="entry name" value="CheB_Rec"/>
    <property type="match status" value="1"/>
</dbReference>
<comment type="catalytic activity">
    <reaction evidence="5">
        <text>L-glutaminyl-[protein] + H2O = L-glutamyl-[protein] + NH4(+)</text>
        <dbReference type="Rhea" id="RHEA:16441"/>
        <dbReference type="Rhea" id="RHEA-COMP:10207"/>
        <dbReference type="Rhea" id="RHEA-COMP:10208"/>
        <dbReference type="ChEBI" id="CHEBI:15377"/>
        <dbReference type="ChEBI" id="CHEBI:28938"/>
        <dbReference type="ChEBI" id="CHEBI:29973"/>
        <dbReference type="ChEBI" id="CHEBI:30011"/>
        <dbReference type="EC" id="3.5.1.44"/>
    </reaction>
</comment>
<dbReference type="PROSITE" id="PS50110">
    <property type="entry name" value="RESPONSE_REGULATORY"/>
    <property type="match status" value="1"/>
</dbReference>
<dbReference type="Pfam" id="PF01339">
    <property type="entry name" value="CheB_methylest"/>
    <property type="match status" value="1"/>
</dbReference>
<dbReference type="CDD" id="cd17541">
    <property type="entry name" value="REC_CheB-like"/>
    <property type="match status" value="1"/>
</dbReference>
<reference evidence="10" key="1">
    <citation type="journal article" date="2020" name="mSystems">
        <title>Genome- and Community-Level Interaction Insights into Carbon Utilization and Element Cycling Functions of Hydrothermarchaeota in Hydrothermal Sediment.</title>
        <authorList>
            <person name="Zhou Z."/>
            <person name="Liu Y."/>
            <person name="Xu W."/>
            <person name="Pan J."/>
            <person name="Luo Z.H."/>
            <person name="Li M."/>
        </authorList>
    </citation>
    <scope>NUCLEOTIDE SEQUENCE [LARGE SCALE GENOMIC DNA]</scope>
    <source>
        <strain evidence="10">SpSt-747</strain>
    </source>
</reference>
<dbReference type="SUPFAM" id="SSF52172">
    <property type="entry name" value="CheY-like"/>
    <property type="match status" value="1"/>
</dbReference>
<keyword evidence="3 5" id="KW-0378">Hydrolase</keyword>
<keyword evidence="5 7" id="KW-0597">Phosphoprotein</keyword>
<dbReference type="PIRSF" id="PIRSF000876">
    <property type="entry name" value="RR_chemtxs_CheB"/>
    <property type="match status" value="1"/>
</dbReference>
<comment type="similarity">
    <text evidence="5">Belongs to the CheB family.</text>
</comment>
<name>A0A7V3YHW4_9BACT</name>
<keyword evidence="2 5" id="KW-0145">Chemotaxis</keyword>
<dbReference type="PANTHER" id="PTHR42872:SF6">
    <property type="entry name" value="PROTEIN-GLUTAMATE METHYLESTERASE_PROTEIN-GLUTAMINE GLUTAMINASE"/>
    <property type="match status" value="1"/>
</dbReference>
<feature type="active site" evidence="5 6">
    <location>
        <position position="177"/>
    </location>
</feature>
<evidence type="ECO:0000256" key="5">
    <source>
        <dbReference type="HAMAP-Rule" id="MF_00099"/>
    </source>
</evidence>
<evidence type="ECO:0000256" key="2">
    <source>
        <dbReference type="ARBA" id="ARBA00022500"/>
    </source>
</evidence>
<dbReference type="EMBL" id="DTFV01000126">
    <property type="protein sequence ID" value="HGI31390.1"/>
    <property type="molecule type" value="Genomic_DNA"/>
</dbReference>
<feature type="active site" evidence="5 6">
    <location>
        <position position="204"/>
    </location>
</feature>
<comment type="catalytic activity">
    <reaction evidence="4 5">
        <text>[protein]-L-glutamate 5-O-methyl ester + H2O = L-glutamyl-[protein] + methanol + H(+)</text>
        <dbReference type="Rhea" id="RHEA:23236"/>
        <dbReference type="Rhea" id="RHEA-COMP:10208"/>
        <dbReference type="Rhea" id="RHEA-COMP:10311"/>
        <dbReference type="ChEBI" id="CHEBI:15377"/>
        <dbReference type="ChEBI" id="CHEBI:15378"/>
        <dbReference type="ChEBI" id="CHEBI:17790"/>
        <dbReference type="ChEBI" id="CHEBI:29973"/>
        <dbReference type="ChEBI" id="CHEBI:82795"/>
        <dbReference type="EC" id="3.1.1.61"/>
    </reaction>
</comment>
<keyword evidence="1 5" id="KW-0963">Cytoplasm</keyword>
<feature type="modified residue" description="4-aspartylphosphate" evidence="5 7">
    <location>
        <position position="59"/>
    </location>
</feature>
<evidence type="ECO:0000256" key="6">
    <source>
        <dbReference type="PROSITE-ProRule" id="PRU00050"/>
    </source>
</evidence>
<feature type="domain" description="CheB-type methylesterase" evidence="9">
    <location>
        <begin position="165"/>
        <end position="357"/>
    </location>
</feature>
<dbReference type="InterPro" id="IPR011006">
    <property type="entry name" value="CheY-like_superfamily"/>
</dbReference>
<dbReference type="InterPro" id="IPR035909">
    <property type="entry name" value="CheB_C"/>
</dbReference>
<comment type="function">
    <text evidence="5">Involved in chemotaxis. Part of a chemotaxis signal transduction system that modulates chemotaxis in response to various stimuli. Catalyzes the demethylation of specific methylglutamate residues introduced into the chemoreceptors (methyl-accepting chemotaxis proteins or MCP) by CheR. Also mediates the irreversible deamidation of specific glutamine residues to glutamic acid.</text>
</comment>
<dbReference type="PANTHER" id="PTHR42872">
    <property type="entry name" value="PROTEIN-GLUTAMATE METHYLESTERASE/PROTEIN-GLUTAMINE GLUTAMINASE"/>
    <property type="match status" value="1"/>
</dbReference>
<dbReference type="Pfam" id="PF00072">
    <property type="entry name" value="Response_reg"/>
    <property type="match status" value="1"/>
</dbReference>
<dbReference type="GO" id="GO:0000156">
    <property type="term" value="F:phosphorelay response regulator activity"/>
    <property type="evidence" value="ECO:0007669"/>
    <property type="project" value="InterPro"/>
</dbReference>
<dbReference type="SMART" id="SM00448">
    <property type="entry name" value="REC"/>
    <property type="match status" value="1"/>
</dbReference>
<evidence type="ECO:0000313" key="10">
    <source>
        <dbReference type="EMBL" id="HGI31390.1"/>
    </source>
</evidence>
<dbReference type="EC" id="3.5.1.44" evidence="5"/>
<dbReference type="GO" id="GO:0008984">
    <property type="term" value="F:protein-glutamate methylesterase activity"/>
    <property type="evidence" value="ECO:0007669"/>
    <property type="project" value="UniProtKB-UniRule"/>
</dbReference>
<dbReference type="Gene3D" id="3.40.50.2300">
    <property type="match status" value="1"/>
</dbReference>
<evidence type="ECO:0000256" key="1">
    <source>
        <dbReference type="ARBA" id="ARBA00022490"/>
    </source>
</evidence>
<dbReference type="GO" id="GO:0005737">
    <property type="term" value="C:cytoplasm"/>
    <property type="evidence" value="ECO:0007669"/>
    <property type="project" value="UniProtKB-SubCell"/>
</dbReference>
<gene>
    <name evidence="5" type="primary">cheB</name>
    <name evidence="10" type="ORF">ENV30_08830</name>
</gene>
<dbReference type="GO" id="GO:0050568">
    <property type="term" value="F:protein-glutamine glutaminase activity"/>
    <property type="evidence" value="ECO:0007669"/>
    <property type="project" value="UniProtKB-UniRule"/>
</dbReference>
<feature type="active site" evidence="5 6">
    <location>
        <position position="299"/>
    </location>
</feature>
<comment type="caution">
    <text evidence="10">The sequence shown here is derived from an EMBL/GenBank/DDBJ whole genome shotgun (WGS) entry which is preliminary data.</text>
</comment>
<sequence>MTAVEKWRVLVVDDSALMRKVLKKIIESDPSFEVIDTARDGEDAVEKARALRPDVVTMDVNMPRMDGLTALQIIVEEAIAPVVVVSSLTQDGAVTTFEALELGAFDCVAKPGGTVSPNLHLVQRELLEKLKAACQASRRGRALRKLAERRVLPHVAREVPSRKAPAAPFFAVAIGISTGGPKTIYDVLPYLPADLNAAVFLVQHMPPTFTRSYAERLNNYCALEVVEAENGMEVEPGVVYVGKGGYHLKVESQGERLAIRLSTIPKHMFMPSVDVMMLSVLEVFGERTVGVLMTGMGDDGAEAMVKIRRSGGYTIAESEETAIVFGMPQEAIARGGAEVVLPSYRIHEAIVKKVGVRKG</sequence>
<dbReference type="InterPro" id="IPR000673">
    <property type="entry name" value="Sig_transdc_resp-reg_Me-estase"/>
</dbReference>
<dbReference type="SUPFAM" id="SSF52738">
    <property type="entry name" value="Methylesterase CheB, C-terminal domain"/>
    <property type="match status" value="1"/>
</dbReference>
<dbReference type="InterPro" id="IPR008248">
    <property type="entry name" value="CheB-like"/>
</dbReference>
<dbReference type="EC" id="3.1.1.61" evidence="5"/>
<dbReference type="Gene3D" id="3.40.50.180">
    <property type="entry name" value="Methylesterase CheB, C-terminal domain"/>
    <property type="match status" value="1"/>
</dbReference>
<organism evidence="10">
    <name type="scientific">Candidatus Caldatribacterium californiense</name>
    <dbReference type="NCBI Taxonomy" id="1454726"/>
    <lineage>
        <taxon>Bacteria</taxon>
        <taxon>Pseudomonadati</taxon>
        <taxon>Atribacterota</taxon>
        <taxon>Atribacteria</taxon>
        <taxon>Atribacterales</taxon>
        <taxon>Candidatus Caldatribacteriaceae</taxon>
        <taxon>Candidatus Caldatribacterium</taxon>
    </lineage>
</organism>
<comment type="PTM">
    <text evidence="5">Phosphorylated by CheA. Phosphorylation of the N-terminal regulatory domain activates the methylesterase activity.</text>
</comment>
<dbReference type="PROSITE" id="PS50122">
    <property type="entry name" value="CHEB"/>
    <property type="match status" value="1"/>
</dbReference>
<comment type="domain">
    <text evidence="5">Contains a C-terminal catalytic domain, and an N-terminal region which modulates catalytic activity.</text>
</comment>
<evidence type="ECO:0000259" key="8">
    <source>
        <dbReference type="PROSITE" id="PS50110"/>
    </source>
</evidence>